<dbReference type="EMBL" id="ALWO02000046">
    <property type="protein sequence ID" value="EOZ93492.1"/>
    <property type="molecule type" value="Genomic_DNA"/>
</dbReference>
<name>S2D2E4_INDAL</name>
<evidence type="ECO:0008006" key="3">
    <source>
        <dbReference type="Google" id="ProtNLM"/>
    </source>
</evidence>
<dbReference type="eggNOG" id="ENOG5033X8H">
    <property type="taxonomic scope" value="Bacteria"/>
</dbReference>
<comment type="caution">
    <text evidence="1">The sequence shown here is derived from an EMBL/GenBank/DDBJ whole genome shotgun (WGS) entry which is preliminary data.</text>
</comment>
<organism evidence="1 2">
    <name type="scientific">Indibacter alkaliphilus (strain CCUG 57479 / KCTC 22604 / LW1)</name>
    <dbReference type="NCBI Taxonomy" id="1189612"/>
    <lineage>
        <taxon>Bacteria</taxon>
        <taxon>Pseudomonadati</taxon>
        <taxon>Bacteroidota</taxon>
        <taxon>Cytophagia</taxon>
        <taxon>Cytophagales</taxon>
        <taxon>Cyclobacteriaceae</taxon>
    </lineage>
</organism>
<keyword evidence="2" id="KW-1185">Reference proteome</keyword>
<gene>
    <name evidence="1" type="ORF">A33Q_3751</name>
</gene>
<accession>S2D2E4</accession>
<dbReference type="AlphaFoldDB" id="S2D2E4"/>
<sequence>MYRSESFENILTSKNFQLQDEEQQQAVAEAFNKVINGYFYDFKKDTVIFTNYSNFEIHELKGIWWTEGDTLIIGRLDKISTQKYFISKLDNKELHLQLIVPRQAEPSKSRWMYKKE</sequence>
<dbReference type="Proteomes" id="UP000006073">
    <property type="component" value="Unassembled WGS sequence"/>
</dbReference>
<dbReference type="STRING" id="1189612.A33Q_3751"/>
<evidence type="ECO:0000313" key="2">
    <source>
        <dbReference type="Proteomes" id="UP000006073"/>
    </source>
</evidence>
<proteinExistence type="predicted"/>
<evidence type="ECO:0000313" key="1">
    <source>
        <dbReference type="EMBL" id="EOZ93492.1"/>
    </source>
</evidence>
<reference evidence="1 2" key="1">
    <citation type="journal article" date="2013" name="Genome Announc.">
        <title>Draft Genome Sequence of Indibacter alkaliphilus Strain LW1T, Isolated from Lonar Lake, a Haloalkaline Lake in the Buldana District of Maharashtra, India.</title>
        <authorList>
            <person name="Singh A."/>
            <person name="Kumar Jangir P."/>
            <person name="Sharma R."/>
            <person name="Singh A."/>
            <person name="Kumar Pinnaka A."/>
            <person name="Shivaji S."/>
        </authorList>
    </citation>
    <scope>NUCLEOTIDE SEQUENCE [LARGE SCALE GENOMIC DNA]</scope>
    <source>
        <strain evidence="2">CCUG 57479 / KCTC 22604 / LW1</strain>
    </source>
</reference>
<protein>
    <recommendedName>
        <fullName evidence="3">Lipocalin-like domain-containing protein</fullName>
    </recommendedName>
</protein>